<gene>
    <name evidence="2" type="ORF">LTR78_000971</name>
</gene>
<accession>A0AAE0WXH8</accession>
<feature type="compositionally biased region" description="Low complexity" evidence="1">
    <location>
        <begin position="237"/>
        <end position="252"/>
    </location>
</feature>
<evidence type="ECO:0000256" key="1">
    <source>
        <dbReference type="SAM" id="MobiDB-lite"/>
    </source>
</evidence>
<proteinExistence type="predicted"/>
<feature type="region of interest" description="Disordered" evidence="1">
    <location>
        <begin position="237"/>
        <end position="276"/>
    </location>
</feature>
<dbReference type="AlphaFoldDB" id="A0AAE0WXH8"/>
<dbReference type="Proteomes" id="UP001274830">
    <property type="component" value="Unassembled WGS sequence"/>
</dbReference>
<sequence>MSSDIKQQLHWMQRVALIRHNLHAASRSGDFTFFKTLQAGSLIEGTNHVATLSNALGDDADILLAAMDNLNAGLAYVHQDAFKNVYENLKNSMRDGNQDVDRSKLYVDITMQKNMADLAIDKMASSAVALINLQPPNLQDLAVNVWITGTTIVADAMAISLMQMDEIEMRMDDFIRLEDSWNTVRASVTCAITGMKGVFSLMDTGSSSSAKETGTRSASIASASGAIFRRFSSAFAGSSQSSTSPAHSRSASVASADGNNASFTRNGSVSSLPSNPVYRTPNYVRNSVSNGCPTSMPAHQDYMAHKLSMIPPTPAYEEATDPFDNSVPPVPAIPIIAALQPVLGSSSLHQRRMSLGAAV</sequence>
<dbReference type="EMBL" id="JAUTXT010000002">
    <property type="protein sequence ID" value="KAK3679410.1"/>
    <property type="molecule type" value="Genomic_DNA"/>
</dbReference>
<comment type="caution">
    <text evidence="2">The sequence shown here is derived from an EMBL/GenBank/DDBJ whole genome shotgun (WGS) entry which is preliminary data.</text>
</comment>
<evidence type="ECO:0000313" key="2">
    <source>
        <dbReference type="EMBL" id="KAK3679410.1"/>
    </source>
</evidence>
<name>A0AAE0WXH8_9PEZI</name>
<protein>
    <submittedName>
        <fullName evidence="2">Uncharacterized protein</fullName>
    </submittedName>
</protein>
<feature type="compositionally biased region" description="Polar residues" evidence="1">
    <location>
        <begin position="257"/>
        <end position="274"/>
    </location>
</feature>
<evidence type="ECO:0000313" key="3">
    <source>
        <dbReference type="Proteomes" id="UP001274830"/>
    </source>
</evidence>
<reference evidence="2" key="1">
    <citation type="submission" date="2023-07" db="EMBL/GenBank/DDBJ databases">
        <title>Black Yeasts Isolated from many extreme environments.</title>
        <authorList>
            <person name="Coleine C."/>
            <person name="Stajich J.E."/>
            <person name="Selbmann L."/>
        </authorList>
    </citation>
    <scope>NUCLEOTIDE SEQUENCE</scope>
    <source>
        <strain evidence="2">CCFEE 5485</strain>
    </source>
</reference>
<keyword evidence="3" id="KW-1185">Reference proteome</keyword>
<organism evidence="2 3">
    <name type="scientific">Recurvomyces mirabilis</name>
    <dbReference type="NCBI Taxonomy" id="574656"/>
    <lineage>
        <taxon>Eukaryota</taxon>
        <taxon>Fungi</taxon>
        <taxon>Dikarya</taxon>
        <taxon>Ascomycota</taxon>
        <taxon>Pezizomycotina</taxon>
        <taxon>Dothideomycetes</taxon>
        <taxon>Dothideomycetidae</taxon>
        <taxon>Mycosphaerellales</taxon>
        <taxon>Teratosphaeriaceae</taxon>
        <taxon>Recurvomyces</taxon>
    </lineage>
</organism>